<dbReference type="NCBIfam" id="TIGR02778">
    <property type="entry name" value="ligD_pol"/>
    <property type="match status" value="1"/>
</dbReference>
<evidence type="ECO:0000256" key="21">
    <source>
        <dbReference type="ARBA" id="ARBA00049981"/>
    </source>
</evidence>
<evidence type="ECO:0000256" key="5">
    <source>
        <dbReference type="ARBA" id="ARBA00022695"/>
    </source>
</evidence>
<keyword evidence="3 24" id="KW-0436">Ligase</keyword>
<keyword evidence="15" id="KW-0233">DNA recombination</keyword>
<evidence type="ECO:0000256" key="1">
    <source>
        <dbReference type="ARBA" id="ARBA00001936"/>
    </source>
</evidence>
<feature type="domain" description="ATP-dependent DNA ligase family profile" evidence="23">
    <location>
        <begin position="116"/>
        <end position="200"/>
    </location>
</feature>
<keyword evidence="13" id="KW-0239">DNA-directed DNA polymerase</keyword>
<comment type="cofactor">
    <cofactor evidence="1">
        <name>Mn(2+)</name>
        <dbReference type="ChEBI" id="CHEBI:29035"/>
    </cofactor>
</comment>
<dbReference type="NCBIfam" id="TIGR02776">
    <property type="entry name" value="NHEJ_ligase_prk"/>
    <property type="match status" value="1"/>
</dbReference>
<keyword evidence="18" id="KW-0511">Multifunctional enzyme</keyword>
<keyword evidence="7" id="KW-0479">Metal-binding</keyword>
<evidence type="ECO:0000259" key="23">
    <source>
        <dbReference type="PROSITE" id="PS50160"/>
    </source>
</evidence>
<evidence type="ECO:0000256" key="6">
    <source>
        <dbReference type="ARBA" id="ARBA00022722"/>
    </source>
</evidence>
<keyword evidence="9" id="KW-0227">DNA damage</keyword>
<organism evidence="24 25">
    <name type="scientific">Ornithinibacillus salinisoli</name>
    <dbReference type="NCBI Taxonomy" id="1848459"/>
    <lineage>
        <taxon>Bacteria</taxon>
        <taxon>Bacillati</taxon>
        <taxon>Bacillota</taxon>
        <taxon>Bacilli</taxon>
        <taxon>Bacillales</taxon>
        <taxon>Bacillaceae</taxon>
        <taxon>Ornithinibacillus</taxon>
    </lineage>
</organism>
<dbReference type="InterPro" id="IPR016059">
    <property type="entry name" value="DNA_ligase_ATP-dep_CS"/>
</dbReference>
<dbReference type="PANTHER" id="PTHR42705:SF2">
    <property type="entry name" value="BIFUNCTIONAL NON-HOMOLOGOUS END JOINING PROTEIN LIGD"/>
    <property type="match status" value="1"/>
</dbReference>
<keyword evidence="16" id="KW-0234">DNA repair</keyword>
<keyword evidence="25" id="KW-1185">Reference proteome</keyword>
<dbReference type="EC" id="6.5.1.1" evidence="2"/>
<dbReference type="NCBIfam" id="TIGR02779">
    <property type="entry name" value="NHEJ_ligase_lig"/>
    <property type="match status" value="1"/>
</dbReference>
<reference evidence="25" key="1">
    <citation type="journal article" date="2019" name="Int. J. Syst. Evol. Microbiol.">
        <title>The Global Catalogue of Microorganisms (GCM) 10K type strain sequencing project: providing services to taxonomists for standard genome sequencing and annotation.</title>
        <authorList>
            <consortium name="The Broad Institute Genomics Platform"/>
            <consortium name="The Broad Institute Genome Sequencing Center for Infectious Disease"/>
            <person name="Wu L."/>
            <person name="Ma J."/>
        </authorList>
    </citation>
    <scope>NUCLEOTIDE SEQUENCE [LARGE SCALE GENOMIC DNA]</scope>
    <source>
        <strain evidence="25">R28</strain>
    </source>
</reference>
<dbReference type="GO" id="GO:0003910">
    <property type="term" value="F:DNA ligase (ATP) activity"/>
    <property type="evidence" value="ECO:0007669"/>
    <property type="project" value="UniProtKB-EC"/>
</dbReference>
<evidence type="ECO:0000256" key="17">
    <source>
        <dbReference type="ARBA" id="ARBA00023211"/>
    </source>
</evidence>
<keyword evidence="5" id="KW-0548">Nucleotidyltransferase</keyword>
<dbReference type="InterPro" id="IPR014143">
    <property type="entry name" value="NHEJ_ligase_prk"/>
</dbReference>
<evidence type="ECO:0000256" key="15">
    <source>
        <dbReference type="ARBA" id="ARBA00023172"/>
    </source>
</evidence>
<evidence type="ECO:0000256" key="4">
    <source>
        <dbReference type="ARBA" id="ARBA00022679"/>
    </source>
</evidence>
<dbReference type="InterPro" id="IPR014146">
    <property type="entry name" value="LigD_ligase_dom"/>
</dbReference>
<dbReference type="Gene3D" id="3.90.920.10">
    <property type="entry name" value="DNA primase, PRIM domain"/>
    <property type="match status" value="1"/>
</dbReference>
<keyword evidence="10" id="KW-0378">Hydrolase</keyword>
<proteinExistence type="inferred from homology"/>
<dbReference type="PROSITE" id="PS50160">
    <property type="entry name" value="DNA_LIGASE_A3"/>
    <property type="match status" value="1"/>
</dbReference>
<dbReference type="Gene3D" id="3.30.470.30">
    <property type="entry name" value="DNA ligase/mRNA capping enzyme"/>
    <property type="match status" value="1"/>
</dbReference>
<dbReference type="EMBL" id="JBHUHQ010000015">
    <property type="protein sequence ID" value="MFD2044368.1"/>
    <property type="molecule type" value="Genomic_DNA"/>
</dbReference>
<comment type="catalytic activity">
    <reaction evidence="20">
        <text>ATP + (deoxyribonucleotide)n-3'-hydroxyl + 5'-phospho-(deoxyribonucleotide)m = (deoxyribonucleotide)n+m + AMP + diphosphate.</text>
        <dbReference type="EC" id="6.5.1.1"/>
    </reaction>
</comment>
<dbReference type="Pfam" id="PF21686">
    <property type="entry name" value="LigD_Prim-Pol"/>
    <property type="match status" value="1"/>
</dbReference>
<dbReference type="RefSeq" id="WP_377556407.1">
    <property type="nucleotide sequence ID" value="NZ_JBHUMI010000014.1"/>
</dbReference>
<dbReference type="Pfam" id="PF01068">
    <property type="entry name" value="DNA_ligase_A_M"/>
    <property type="match status" value="1"/>
</dbReference>
<accession>A0ABW4W130</accession>
<evidence type="ECO:0000256" key="10">
    <source>
        <dbReference type="ARBA" id="ARBA00022801"/>
    </source>
</evidence>
<dbReference type="NCBIfam" id="NF007211">
    <property type="entry name" value="PRK09633.1"/>
    <property type="match status" value="1"/>
</dbReference>
<dbReference type="InterPro" id="IPR014145">
    <property type="entry name" value="LigD_pol_dom"/>
</dbReference>
<evidence type="ECO:0000256" key="3">
    <source>
        <dbReference type="ARBA" id="ARBA00022598"/>
    </source>
</evidence>
<dbReference type="PANTHER" id="PTHR42705">
    <property type="entry name" value="BIFUNCTIONAL NON-HOMOLOGOUS END JOINING PROTEIN LIGD"/>
    <property type="match status" value="1"/>
</dbReference>
<dbReference type="SUPFAM" id="SSF56747">
    <property type="entry name" value="Prim-pol domain"/>
    <property type="match status" value="1"/>
</dbReference>
<dbReference type="Gene3D" id="3.30.1490.70">
    <property type="match status" value="1"/>
</dbReference>
<keyword evidence="12" id="KW-0067">ATP-binding</keyword>
<evidence type="ECO:0000256" key="12">
    <source>
        <dbReference type="ARBA" id="ARBA00022840"/>
    </source>
</evidence>
<evidence type="ECO:0000256" key="16">
    <source>
        <dbReference type="ARBA" id="ARBA00023204"/>
    </source>
</evidence>
<comment type="similarity">
    <text evidence="21">In the C-terminal section; belongs to the ATP-dependent DNA ligase family.</text>
</comment>
<evidence type="ECO:0000256" key="22">
    <source>
        <dbReference type="ARBA" id="ARBA00049990"/>
    </source>
</evidence>
<dbReference type="Proteomes" id="UP001597383">
    <property type="component" value="Unassembled WGS sequence"/>
</dbReference>
<protein>
    <recommendedName>
        <fullName evidence="2">DNA ligase (ATP)</fullName>
        <ecNumber evidence="2">6.5.1.1</ecNumber>
    </recommendedName>
    <alternativeName>
        <fullName evidence="19">NHEJ DNA polymerase</fullName>
    </alternativeName>
</protein>
<evidence type="ECO:0000256" key="9">
    <source>
        <dbReference type="ARBA" id="ARBA00022763"/>
    </source>
</evidence>
<evidence type="ECO:0000256" key="2">
    <source>
        <dbReference type="ARBA" id="ARBA00012727"/>
    </source>
</evidence>
<evidence type="ECO:0000256" key="13">
    <source>
        <dbReference type="ARBA" id="ARBA00022932"/>
    </source>
</evidence>
<keyword evidence="4" id="KW-0808">Transferase</keyword>
<evidence type="ECO:0000256" key="20">
    <source>
        <dbReference type="ARBA" id="ARBA00034003"/>
    </source>
</evidence>
<evidence type="ECO:0000256" key="14">
    <source>
        <dbReference type="ARBA" id="ARBA00023125"/>
    </source>
</evidence>
<evidence type="ECO:0000313" key="25">
    <source>
        <dbReference type="Proteomes" id="UP001597383"/>
    </source>
</evidence>
<dbReference type="PROSITE" id="PS00697">
    <property type="entry name" value="DNA_LIGASE_A1"/>
    <property type="match status" value="1"/>
</dbReference>
<keyword evidence="14" id="KW-0238">DNA-binding</keyword>
<dbReference type="SUPFAM" id="SSF56091">
    <property type="entry name" value="DNA ligase/mRNA capping enzyme, catalytic domain"/>
    <property type="match status" value="1"/>
</dbReference>
<dbReference type="CDD" id="cd07906">
    <property type="entry name" value="Adenylation_DNA_ligase_LigD_LigC"/>
    <property type="match status" value="1"/>
</dbReference>
<comment type="similarity">
    <text evidence="22">In the N-terminal section; belongs to the LigD polymerase family.</text>
</comment>
<dbReference type="InterPro" id="IPR012310">
    <property type="entry name" value="DNA_ligase_ATP-dep_cent"/>
</dbReference>
<keyword evidence="6" id="KW-0540">Nuclease</keyword>
<name>A0ABW4W130_9BACI</name>
<evidence type="ECO:0000256" key="19">
    <source>
        <dbReference type="ARBA" id="ARBA00029943"/>
    </source>
</evidence>
<evidence type="ECO:0000256" key="11">
    <source>
        <dbReference type="ARBA" id="ARBA00022839"/>
    </source>
</evidence>
<evidence type="ECO:0000313" key="24">
    <source>
        <dbReference type="EMBL" id="MFD2044368.1"/>
    </source>
</evidence>
<dbReference type="InterPro" id="IPR052171">
    <property type="entry name" value="NHEJ_LigD"/>
</dbReference>
<gene>
    <name evidence="24" type="ORF">ACFSJF_08835</name>
</gene>
<sequence length="599" mass="69385">MDVMKPIASTDIPTGEDWIYEVKYDGFRCVLDWKADGTIRLTSKNQKDLSMNFPEIISYCQENQSLVNDVLPLRLDGELVVLNNAYQGNFSWIQKRGRLKNKESIDKAGLERPATFLAFDLLLLEDSNLEKLSLEKRKNMLKELFTKNSLSERIRYIEAFNNSEKLWKIIFDYKGEGIIAKRKKSVYSPGKRHQDWYKVKNWRTFQGFLSEYDSENEYFTMNVFHNDSMIEVGKCKHGLDSEAFQTVKQLFLTNGEKENKIYRLPPAICASTHSLDIYRGELREPEFHSLLPNLSPEECTLEKFELDMAMLPSSFEVSNTEKLYWPDHDLTKGELLVYMREISPYMLPFLENRALTLIRCPDGVNEESFFQKHLPSYAPPFIKGFGDGDDRLIICDSLDSLTWFANHGAVEYHVPFQRVGSRNPIEIVFDLDPPDRSKFAWAIHAALLIKRLLDDLGLTSFIKTSGNKGLQVHIPIPEGSMSYDDTAVFTQAIAWTVEKQSPDYFTTERMKNKRNDRLYIDYVQHGKDKTIIAPYSPRKTAEGTVSMPMFWDEVNEDLRPEQFTIKNGIDRVHAIGCPFADYFEVGKKQDLDRVMELIK</sequence>
<keyword evidence="11" id="KW-0269">Exonuclease</keyword>
<comment type="caution">
    <text evidence="24">The sequence shown here is derived from an EMBL/GenBank/DDBJ whole genome shotgun (WGS) entry which is preliminary data.</text>
</comment>
<evidence type="ECO:0000256" key="7">
    <source>
        <dbReference type="ARBA" id="ARBA00022723"/>
    </source>
</evidence>
<evidence type="ECO:0000256" key="8">
    <source>
        <dbReference type="ARBA" id="ARBA00022741"/>
    </source>
</evidence>
<keyword evidence="8" id="KW-0547">Nucleotide-binding</keyword>
<keyword evidence="17" id="KW-0464">Manganese</keyword>
<evidence type="ECO:0000256" key="18">
    <source>
        <dbReference type="ARBA" id="ARBA00023268"/>
    </source>
</evidence>